<evidence type="ECO:0000313" key="2">
    <source>
        <dbReference type="EMBL" id="SDI90319.1"/>
    </source>
</evidence>
<evidence type="ECO:0008006" key="5">
    <source>
        <dbReference type="Google" id="ProtNLM"/>
    </source>
</evidence>
<reference evidence="1" key="2">
    <citation type="submission" date="2016-03" db="EMBL/GenBank/DDBJ databases">
        <authorList>
            <person name="Ploux O."/>
        </authorList>
    </citation>
    <scope>NUCLEOTIDE SEQUENCE</scope>
    <source>
        <strain evidence="1">NBRC 105008</strain>
    </source>
</reference>
<comment type="caution">
    <text evidence="1">The sequence shown here is derived from an EMBL/GenBank/DDBJ whole genome shotgun (WGS) entry which is preliminary data.</text>
</comment>
<accession>A0A1B9DRT5</accession>
<evidence type="ECO:0000313" key="3">
    <source>
        <dbReference type="Proteomes" id="UP000093226"/>
    </source>
</evidence>
<dbReference type="Gene3D" id="1.25.40.10">
    <property type="entry name" value="Tetratricopeptide repeat domain"/>
    <property type="match status" value="1"/>
</dbReference>
<reference evidence="2 4" key="3">
    <citation type="submission" date="2016-10" db="EMBL/GenBank/DDBJ databases">
        <authorList>
            <person name="Varghese N."/>
            <person name="Submissions S."/>
        </authorList>
    </citation>
    <scope>NUCLEOTIDE SEQUENCE [LARGE SCALE GENOMIC DNA]</scope>
    <source>
        <strain evidence="2 4">Gm-149</strain>
    </source>
</reference>
<dbReference type="OrthoDB" id="1376871at2"/>
<protein>
    <recommendedName>
        <fullName evidence="5">Tetratricopeptide repeat protein</fullName>
    </recommendedName>
</protein>
<gene>
    <name evidence="1" type="ORF">FBGL_07025</name>
    <name evidence="2" type="ORF">SAMN05192550_1110</name>
</gene>
<keyword evidence="4" id="KW-1185">Reference proteome</keyword>
<dbReference type="InterPro" id="IPR011990">
    <property type="entry name" value="TPR-like_helical_dom_sf"/>
</dbReference>
<sequence length="251" mass="29530">MKPSFLFFLLSFLLSQIGISQTTKTNYNNLNKLLAQGEKAYAENNFILAKEIYTKVTDSIPWNHEYLYNLAAIELKLKETDNACEHFYKIYTLNDTKVIKYLREYCPNFRNETILTLDEVEEKPKFIYKDKEYPLIENNKLHPKYLSALDIAFKNSKILKEKMNGRSYLIIKVNKFNEFDGKILKAAAKKEDYKMVEMEIMNILKNMVTYISAKNNGSNVAIWDQWGLTISFNEKTEPNTLEYIPYTQQKL</sequence>
<reference evidence="3" key="1">
    <citation type="submission" date="2016-03" db="EMBL/GenBank/DDBJ databases">
        <title>Draft genome sequence of Paenibacillus glacialis DSM 22343.</title>
        <authorList>
            <person name="Shin S.-K."/>
            <person name="Yi H."/>
        </authorList>
    </citation>
    <scope>NUCLEOTIDE SEQUENCE [LARGE SCALE GENOMIC DNA]</scope>
    <source>
        <strain evidence="3">NBRC 105008</strain>
    </source>
</reference>
<organism evidence="1 3">
    <name type="scientific">Flavobacterium glycines</name>
    <dbReference type="NCBI Taxonomy" id="551990"/>
    <lineage>
        <taxon>Bacteria</taxon>
        <taxon>Pseudomonadati</taxon>
        <taxon>Bacteroidota</taxon>
        <taxon>Flavobacteriia</taxon>
        <taxon>Flavobacteriales</taxon>
        <taxon>Flavobacteriaceae</taxon>
        <taxon>Flavobacterium</taxon>
    </lineage>
</organism>
<dbReference type="AlphaFoldDB" id="A0A1B9DRT5"/>
<proteinExistence type="predicted"/>
<dbReference type="Proteomes" id="UP000182367">
    <property type="component" value="Unassembled WGS sequence"/>
</dbReference>
<evidence type="ECO:0000313" key="1">
    <source>
        <dbReference type="EMBL" id="OCB72397.1"/>
    </source>
</evidence>
<name>A0A1B9DRT5_9FLAO</name>
<evidence type="ECO:0000313" key="4">
    <source>
        <dbReference type="Proteomes" id="UP000182367"/>
    </source>
</evidence>
<dbReference type="RefSeq" id="WP_066326931.1">
    <property type="nucleotide sequence ID" value="NZ_BJVF01000001.1"/>
</dbReference>
<dbReference type="SUPFAM" id="SSF48452">
    <property type="entry name" value="TPR-like"/>
    <property type="match status" value="1"/>
</dbReference>
<dbReference type="EMBL" id="FNEO01000001">
    <property type="protein sequence ID" value="SDI90319.1"/>
    <property type="molecule type" value="Genomic_DNA"/>
</dbReference>
<dbReference type="Proteomes" id="UP000093226">
    <property type="component" value="Unassembled WGS sequence"/>
</dbReference>
<dbReference type="EMBL" id="LVEO01000013">
    <property type="protein sequence ID" value="OCB72397.1"/>
    <property type="molecule type" value="Genomic_DNA"/>
</dbReference>